<evidence type="ECO:0000313" key="4">
    <source>
        <dbReference type="Proteomes" id="UP001162156"/>
    </source>
</evidence>
<keyword evidence="4" id="KW-1185">Reference proteome</keyword>
<dbReference type="SUPFAM" id="SSF52151">
    <property type="entry name" value="FabD/lysophospholipase-like"/>
    <property type="match status" value="1"/>
</dbReference>
<proteinExistence type="predicted"/>
<dbReference type="GO" id="GO:0016020">
    <property type="term" value="C:membrane"/>
    <property type="evidence" value="ECO:0007669"/>
    <property type="project" value="TreeGrafter"/>
</dbReference>
<keyword evidence="1" id="KW-0378">Hydrolase</keyword>
<gene>
    <name evidence="3" type="ORF">NQ314_012799</name>
</gene>
<accession>A0AAV8X9X6</accession>
<name>A0AAV8X9X6_9CUCU</name>
<sequence length="230" mass="26874">MTKSEVDVFFELVAMTDVSEHNEPQNVTLSIHRHSLDEISYGYEKISNEVFKQSSWRGTEIFCVQFLQLLINTVICICFLKLLLPWKFQSQYLGINDCEIWQAANSLLQPQHIFEEFKLGNLLHQDGGILVNNPTAIALMNATDTEAVHTMLNDLLPDNVYYHFNPYLTEMISMVETDSQKLEQLRRDAIMYLRRNEDKFQEVAKVLMQKKKPTQKVKDYIKVQKEMEGF</sequence>
<evidence type="ECO:0000256" key="1">
    <source>
        <dbReference type="ARBA" id="ARBA00022801"/>
    </source>
</evidence>
<reference evidence="3" key="1">
    <citation type="journal article" date="2023" name="Insect Mol. Biol.">
        <title>Genome sequencing provides insights into the evolution of gene families encoding plant cell wall-degrading enzymes in longhorned beetles.</title>
        <authorList>
            <person name="Shin N.R."/>
            <person name="Okamura Y."/>
            <person name="Kirsch R."/>
            <person name="Pauchet Y."/>
        </authorList>
    </citation>
    <scope>NUCLEOTIDE SEQUENCE</scope>
    <source>
        <strain evidence="3">RBIC_L_NR</strain>
    </source>
</reference>
<keyword evidence="2" id="KW-0442">Lipid degradation</keyword>
<dbReference type="InterPro" id="IPR016035">
    <property type="entry name" value="Acyl_Trfase/lysoPLipase"/>
</dbReference>
<keyword evidence="2" id="KW-0443">Lipid metabolism</keyword>
<evidence type="ECO:0000313" key="3">
    <source>
        <dbReference type="EMBL" id="KAJ8935387.1"/>
    </source>
</evidence>
<dbReference type="PANTHER" id="PTHR24185:SF1">
    <property type="entry name" value="CALCIUM-INDEPENDENT PHOSPHOLIPASE A2-GAMMA"/>
    <property type="match status" value="1"/>
</dbReference>
<dbReference type="AlphaFoldDB" id="A0AAV8X9X6"/>
<protein>
    <recommendedName>
        <fullName evidence="5">PNPLA domain-containing protein</fullName>
    </recommendedName>
</protein>
<dbReference type="Gene3D" id="3.40.1090.10">
    <property type="entry name" value="Cytosolic phospholipase A2 catalytic domain"/>
    <property type="match status" value="1"/>
</dbReference>
<dbReference type="EMBL" id="JANEYF010003577">
    <property type="protein sequence ID" value="KAJ8935387.1"/>
    <property type="molecule type" value="Genomic_DNA"/>
</dbReference>
<dbReference type="GO" id="GO:0047499">
    <property type="term" value="F:calcium-independent phospholipase A2 activity"/>
    <property type="evidence" value="ECO:0007669"/>
    <property type="project" value="TreeGrafter"/>
</dbReference>
<dbReference type="GO" id="GO:0019369">
    <property type="term" value="P:arachidonate metabolic process"/>
    <property type="evidence" value="ECO:0007669"/>
    <property type="project" value="TreeGrafter"/>
</dbReference>
<dbReference type="GO" id="GO:0016042">
    <property type="term" value="P:lipid catabolic process"/>
    <property type="evidence" value="ECO:0007669"/>
    <property type="project" value="UniProtKB-KW"/>
</dbReference>
<evidence type="ECO:0000256" key="2">
    <source>
        <dbReference type="ARBA" id="ARBA00022963"/>
    </source>
</evidence>
<dbReference type="PANTHER" id="PTHR24185">
    <property type="entry name" value="CALCIUM-INDEPENDENT PHOSPHOLIPASE A2-GAMMA"/>
    <property type="match status" value="1"/>
</dbReference>
<organism evidence="3 4">
    <name type="scientific">Rhamnusium bicolor</name>
    <dbReference type="NCBI Taxonomy" id="1586634"/>
    <lineage>
        <taxon>Eukaryota</taxon>
        <taxon>Metazoa</taxon>
        <taxon>Ecdysozoa</taxon>
        <taxon>Arthropoda</taxon>
        <taxon>Hexapoda</taxon>
        <taxon>Insecta</taxon>
        <taxon>Pterygota</taxon>
        <taxon>Neoptera</taxon>
        <taxon>Endopterygota</taxon>
        <taxon>Coleoptera</taxon>
        <taxon>Polyphaga</taxon>
        <taxon>Cucujiformia</taxon>
        <taxon>Chrysomeloidea</taxon>
        <taxon>Cerambycidae</taxon>
        <taxon>Lepturinae</taxon>
        <taxon>Rhagiini</taxon>
        <taxon>Rhamnusium</taxon>
    </lineage>
</organism>
<evidence type="ECO:0008006" key="5">
    <source>
        <dbReference type="Google" id="ProtNLM"/>
    </source>
</evidence>
<comment type="caution">
    <text evidence="3">The sequence shown here is derived from an EMBL/GenBank/DDBJ whole genome shotgun (WGS) entry which is preliminary data.</text>
</comment>
<dbReference type="Proteomes" id="UP001162156">
    <property type="component" value="Unassembled WGS sequence"/>
</dbReference>